<dbReference type="InterPro" id="IPR025392">
    <property type="entry name" value="DUF4124"/>
</dbReference>
<dbReference type="Proteomes" id="UP000070433">
    <property type="component" value="Chromosome"/>
</dbReference>
<keyword evidence="4" id="KW-1185">Reference proteome</keyword>
<protein>
    <submittedName>
        <fullName evidence="3">Membrane protein</fullName>
    </submittedName>
</protein>
<dbReference type="EMBL" id="CP010951">
    <property type="protein sequence ID" value="AMO25001.1"/>
    <property type="molecule type" value="Genomic_DNA"/>
</dbReference>
<evidence type="ECO:0000259" key="2">
    <source>
        <dbReference type="Pfam" id="PF13511"/>
    </source>
</evidence>
<feature type="region of interest" description="Disordered" evidence="1">
    <location>
        <begin position="24"/>
        <end position="144"/>
    </location>
</feature>
<dbReference type="PATRIC" id="fig|94132.3.peg.4473"/>
<evidence type="ECO:0000313" key="3">
    <source>
        <dbReference type="EMBL" id="AMO25001.1"/>
    </source>
</evidence>
<gene>
    <name evidence="3" type="ORF">UC35_21940</name>
</gene>
<proteinExistence type="predicted"/>
<reference evidence="3 4" key="1">
    <citation type="journal article" date="2014" name="Int. J. Syst. Evol. Microbiol.">
        <title>Ramlibacter solisilvae sp. nov., isolated from forest soil, and emended description of the genus Ramlibacter.</title>
        <authorList>
            <person name="Lee H.J."/>
            <person name="Lee S.H."/>
            <person name="Lee S.S."/>
            <person name="Lee J.S."/>
            <person name="Kim Y."/>
            <person name="Kim S.C."/>
            <person name="Jeon C.O."/>
        </authorList>
    </citation>
    <scope>NUCLEOTIDE SEQUENCE [LARGE SCALE GENOMIC DNA]</scope>
    <source>
        <strain evidence="3 4">5-10</strain>
    </source>
</reference>
<evidence type="ECO:0000256" key="1">
    <source>
        <dbReference type="SAM" id="MobiDB-lite"/>
    </source>
</evidence>
<dbReference type="Pfam" id="PF13511">
    <property type="entry name" value="DUF4124"/>
    <property type="match status" value="1"/>
</dbReference>
<evidence type="ECO:0000313" key="4">
    <source>
        <dbReference type="Proteomes" id="UP000070433"/>
    </source>
</evidence>
<feature type="compositionally biased region" description="Low complexity" evidence="1">
    <location>
        <begin position="46"/>
        <end position="75"/>
    </location>
</feature>
<accession>A0A127JYI5</accession>
<organism evidence="3 4">
    <name type="scientific">Ramlibacter tataouinensis</name>
    <dbReference type="NCBI Taxonomy" id="94132"/>
    <lineage>
        <taxon>Bacteria</taxon>
        <taxon>Pseudomonadati</taxon>
        <taxon>Pseudomonadota</taxon>
        <taxon>Betaproteobacteria</taxon>
        <taxon>Burkholderiales</taxon>
        <taxon>Comamonadaceae</taxon>
        <taxon>Ramlibacter</taxon>
    </lineage>
</organism>
<dbReference type="AlphaFoldDB" id="A0A127JYI5"/>
<sequence length="166" mass="17648">MACVFAPVCFGQWMWVDKSGRKVFSDQPPGAEVPADKILKRPGGRPPESAAVPASAQAASAPSGASTASAAASAPQLTGKDKDLEEKRKQALAAEAEKKKAKEEEHAKARADNCERAKQGKQTLDSGVRLTQTNSKGEREFMDDTQRAAEVKRLDGIIARDCKAPG</sequence>
<feature type="compositionally biased region" description="Polar residues" evidence="1">
    <location>
        <begin position="120"/>
        <end position="135"/>
    </location>
</feature>
<feature type="domain" description="DUF4124" evidence="2">
    <location>
        <begin position="11"/>
        <end position="58"/>
    </location>
</feature>
<name>A0A127JYI5_9BURK</name>
<feature type="compositionally biased region" description="Basic and acidic residues" evidence="1">
    <location>
        <begin position="79"/>
        <end position="118"/>
    </location>
</feature>